<evidence type="ECO:0000256" key="4">
    <source>
        <dbReference type="ARBA" id="ARBA00022618"/>
    </source>
</evidence>
<dbReference type="GO" id="GO:0008360">
    <property type="term" value="P:regulation of cell shape"/>
    <property type="evidence" value="ECO:0007669"/>
    <property type="project" value="UniProtKB-KW"/>
</dbReference>
<feature type="binding site" evidence="11">
    <location>
        <position position="186"/>
    </location>
    <ligand>
        <name>UDP-N-acetyl-alpha-D-muramoyl-L-alanyl-D-glutamate</name>
        <dbReference type="ChEBI" id="CHEBI:83900"/>
    </ligand>
</feature>
<dbReference type="Pfam" id="PF08245">
    <property type="entry name" value="Mur_ligase_M"/>
    <property type="match status" value="1"/>
</dbReference>
<dbReference type="PANTHER" id="PTHR23135">
    <property type="entry name" value="MUR LIGASE FAMILY MEMBER"/>
    <property type="match status" value="1"/>
</dbReference>
<dbReference type="SUPFAM" id="SSF63418">
    <property type="entry name" value="MurE/MurF N-terminal domain"/>
    <property type="match status" value="1"/>
</dbReference>
<dbReference type="SUPFAM" id="SSF53623">
    <property type="entry name" value="MurD-like peptide ligases, catalytic domain"/>
    <property type="match status" value="1"/>
</dbReference>
<evidence type="ECO:0000259" key="15">
    <source>
        <dbReference type="Pfam" id="PF02875"/>
    </source>
</evidence>
<keyword evidence="8 11" id="KW-0573">Peptidoglycan synthesis</keyword>
<dbReference type="InterPro" id="IPR036565">
    <property type="entry name" value="Mur-like_cat_sf"/>
</dbReference>
<comment type="cofactor">
    <cofactor evidence="11">
        <name>Mg(2+)</name>
        <dbReference type="ChEBI" id="CHEBI:18420"/>
    </cofactor>
</comment>
<proteinExistence type="inferred from homology"/>
<comment type="caution">
    <text evidence="11">Lacks conserved residue(s) required for the propagation of feature annotation.</text>
</comment>
<feature type="binding site" evidence="11">
    <location>
        <position position="180"/>
    </location>
    <ligand>
        <name>UDP-N-acetyl-alpha-D-muramoyl-L-alanyl-D-glutamate</name>
        <dbReference type="ChEBI" id="CHEBI:83900"/>
    </ligand>
</feature>
<feature type="compositionally biased region" description="Basic and acidic residues" evidence="13">
    <location>
        <begin position="491"/>
        <end position="501"/>
    </location>
</feature>
<feature type="binding site" evidence="11">
    <location>
        <position position="382"/>
    </location>
    <ligand>
        <name>meso-2,6-diaminopimelate</name>
        <dbReference type="ChEBI" id="CHEBI:57791"/>
    </ligand>
</feature>
<evidence type="ECO:0000256" key="6">
    <source>
        <dbReference type="ARBA" id="ARBA00022840"/>
    </source>
</evidence>
<dbReference type="KEGG" id="tcd:AAIA72_00150"/>
<feature type="short sequence motif" description="Meso-diaminopimelate recognition motif" evidence="11">
    <location>
        <begin position="406"/>
        <end position="409"/>
    </location>
</feature>
<keyword evidence="11" id="KW-0460">Magnesium</keyword>
<dbReference type="PROSITE" id="PS01011">
    <property type="entry name" value="FOLYLPOLYGLU_SYNT_1"/>
    <property type="match status" value="1"/>
</dbReference>
<feature type="domain" description="Mur ligase central" evidence="16">
    <location>
        <begin position="109"/>
        <end position="310"/>
    </location>
</feature>
<keyword evidence="10 11" id="KW-0961">Cell wall biogenesis/degradation</keyword>
<dbReference type="GO" id="GO:0051301">
    <property type="term" value="P:cell division"/>
    <property type="evidence" value="ECO:0007669"/>
    <property type="project" value="UniProtKB-KW"/>
</dbReference>
<dbReference type="Gene3D" id="3.40.1390.10">
    <property type="entry name" value="MurE/MurF, N-terminal domain"/>
    <property type="match status" value="1"/>
</dbReference>
<dbReference type="Gene3D" id="3.40.1190.10">
    <property type="entry name" value="Mur-like, catalytic domain"/>
    <property type="match status" value="1"/>
</dbReference>
<reference evidence="17" key="1">
    <citation type="submission" date="2024-05" db="EMBL/GenBank/DDBJ databases">
        <title>Genome sequencing of novel strain.</title>
        <authorList>
            <person name="Ganbat D."/>
            <person name="Ganbat S."/>
            <person name="Lee S.-J."/>
        </authorList>
    </citation>
    <scope>NUCLEOTIDE SEQUENCE</scope>
    <source>
        <strain evidence="17">SMD15-11</strain>
    </source>
</reference>
<dbReference type="InterPro" id="IPR005761">
    <property type="entry name" value="UDP-N-AcMur-Glu-dNH2Pim_ligase"/>
</dbReference>
<name>A0AB39UWR1_9GAMM</name>
<comment type="subcellular location">
    <subcellularLocation>
        <location evidence="11 12">Cytoplasm</location>
    </subcellularLocation>
</comment>
<evidence type="ECO:0000256" key="13">
    <source>
        <dbReference type="SAM" id="MobiDB-lite"/>
    </source>
</evidence>
<keyword evidence="9 11" id="KW-0131">Cell cycle</keyword>
<evidence type="ECO:0000259" key="14">
    <source>
        <dbReference type="Pfam" id="PF01225"/>
    </source>
</evidence>
<comment type="similarity">
    <text evidence="1 11">Belongs to the MurCDEF family. MurE subfamily.</text>
</comment>
<evidence type="ECO:0000256" key="12">
    <source>
        <dbReference type="RuleBase" id="RU004135"/>
    </source>
</evidence>
<keyword evidence="2 11" id="KW-0963">Cytoplasm</keyword>
<dbReference type="GO" id="GO:0005524">
    <property type="term" value="F:ATP binding"/>
    <property type="evidence" value="ECO:0007669"/>
    <property type="project" value="UniProtKB-UniRule"/>
</dbReference>
<sequence>MRRLVDLTSRKLPESLAEVTIRDLALDSRKIEGGELFLALQGARLDGRQFIDQAVANGAAAVLAEGEASLGHVNGVPVWQTPDARVLAGEMAHALYGSVTTSGLNVIGVTGTNGKTSVTHFIAQLLRRAGRSAAVIGTIGQGVPGALQETLNTTPDVISLHKALADLYHGGMTEVAMEVSSHALDQRRVASVRFAAAVFTNITRDHLDYHRTFERYAAAKRRLFDQSPLDTAIINVQDPVGAGWYAELASAHPEQVIAYGKPGSDVYADALELEAEGIRGTLVIGGERAPFYLPLMGDFNVQNALAAAAYMASCGYSVRKIADWLGALSAVPGRMEMLRREGLPAVVVDYAHTPDALEKTLKALREHCQGRLWVLFGCGGQRDRGKRPQMGRVAETWADRVVLTDDNPRGESPNPFSRISWPACKNLIGRRVFSHVKWRCSTVLSELRRKMWCCSRARAMKPGRKLRDSAMPTVIWMWLGRPFRPGGHARCAHDRQVDTRARRSLHGRSTDR</sequence>
<keyword evidence="4 11" id="KW-0132">Cell division</keyword>
<evidence type="ECO:0000256" key="9">
    <source>
        <dbReference type="ARBA" id="ARBA00023306"/>
    </source>
</evidence>
<dbReference type="EMBL" id="CP154858">
    <property type="protein sequence ID" value="XDT72435.1"/>
    <property type="molecule type" value="Genomic_DNA"/>
</dbReference>
<keyword evidence="6 11" id="KW-0067">ATP-binding</keyword>
<comment type="function">
    <text evidence="11">Catalyzes the addition of meso-diaminopimelic acid to the nucleotide precursor UDP-N-acetylmuramoyl-L-alanyl-D-glutamate (UMAG) in the biosynthesis of bacterial cell-wall peptidoglycan.</text>
</comment>
<feature type="binding site" evidence="11">
    <location>
        <position position="188"/>
    </location>
    <ligand>
        <name>UDP-N-acetyl-alpha-D-muramoyl-L-alanyl-D-glutamate</name>
        <dbReference type="ChEBI" id="CHEBI:83900"/>
    </ligand>
</feature>
<dbReference type="NCBIfam" id="NF001126">
    <property type="entry name" value="PRK00139.1-4"/>
    <property type="match status" value="1"/>
</dbReference>
<feature type="binding site" evidence="11">
    <location>
        <position position="463"/>
    </location>
    <ligand>
        <name>meso-2,6-diaminopimelate</name>
        <dbReference type="ChEBI" id="CHEBI:57791"/>
    </ligand>
</feature>
<evidence type="ECO:0000256" key="10">
    <source>
        <dbReference type="ARBA" id="ARBA00023316"/>
    </source>
</evidence>
<dbReference type="RefSeq" id="WP_369601442.1">
    <property type="nucleotide sequence ID" value="NZ_CP154858.1"/>
</dbReference>
<feature type="domain" description="Mur ligase N-terminal catalytic" evidence="14">
    <location>
        <begin position="22"/>
        <end position="71"/>
    </location>
</feature>
<comment type="PTM">
    <text evidence="11">Carboxylation is probably crucial for Mg(2+) binding and, consequently, for the gamma-phosphate positioning of ATP.</text>
</comment>
<dbReference type="InterPro" id="IPR036615">
    <property type="entry name" value="Mur_ligase_C_dom_sf"/>
</dbReference>
<keyword evidence="7 11" id="KW-0133">Cell shape</keyword>
<feature type="binding site" evidence="11">
    <location>
        <position position="28"/>
    </location>
    <ligand>
        <name>UDP-N-acetyl-alpha-D-muramoyl-L-alanyl-D-glutamate</name>
        <dbReference type="ChEBI" id="CHEBI:83900"/>
    </ligand>
</feature>
<evidence type="ECO:0000256" key="11">
    <source>
        <dbReference type="HAMAP-Rule" id="MF_00208"/>
    </source>
</evidence>
<dbReference type="Pfam" id="PF01225">
    <property type="entry name" value="Mur_ligase"/>
    <property type="match status" value="1"/>
</dbReference>
<accession>A0AB39UWR1</accession>
<dbReference type="GO" id="GO:0008765">
    <property type="term" value="F:UDP-N-acetylmuramoylalanyl-D-glutamate-2,6-diaminopimelate ligase activity"/>
    <property type="evidence" value="ECO:0007669"/>
    <property type="project" value="UniProtKB-UniRule"/>
</dbReference>
<dbReference type="NCBIfam" id="TIGR01085">
    <property type="entry name" value="murE"/>
    <property type="match status" value="1"/>
</dbReference>
<dbReference type="SUPFAM" id="SSF53244">
    <property type="entry name" value="MurD-like peptide ligases, peptide-binding domain"/>
    <property type="match status" value="1"/>
</dbReference>
<evidence type="ECO:0000256" key="3">
    <source>
        <dbReference type="ARBA" id="ARBA00022598"/>
    </source>
</evidence>
<dbReference type="GO" id="GO:0005737">
    <property type="term" value="C:cytoplasm"/>
    <property type="evidence" value="ECO:0007669"/>
    <property type="project" value="UniProtKB-SubCell"/>
</dbReference>
<evidence type="ECO:0000256" key="7">
    <source>
        <dbReference type="ARBA" id="ARBA00022960"/>
    </source>
</evidence>
<keyword evidence="5 11" id="KW-0547">Nucleotide-binding</keyword>
<dbReference type="GO" id="GO:0071555">
    <property type="term" value="P:cell wall organization"/>
    <property type="evidence" value="ECO:0007669"/>
    <property type="project" value="UniProtKB-KW"/>
</dbReference>
<evidence type="ECO:0000256" key="8">
    <source>
        <dbReference type="ARBA" id="ARBA00022984"/>
    </source>
</evidence>
<feature type="binding site" evidence="11">
    <location>
        <position position="26"/>
    </location>
    <ligand>
        <name>UDP-N-acetyl-alpha-D-muramoyl-L-alanyl-D-glutamate</name>
        <dbReference type="ChEBI" id="CHEBI:83900"/>
    </ligand>
</feature>
<dbReference type="InterPro" id="IPR035911">
    <property type="entry name" value="MurE/MurF_N"/>
</dbReference>
<evidence type="ECO:0000313" key="17">
    <source>
        <dbReference type="EMBL" id="XDT72435.1"/>
    </source>
</evidence>
<keyword evidence="3 11" id="KW-0436">Ligase</keyword>
<gene>
    <name evidence="11" type="primary">murE</name>
    <name evidence="17" type="ORF">AAIA72_00150</name>
</gene>
<feature type="binding site" evidence="11">
    <location>
        <begin position="153"/>
        <end position="154"/>
    </location>
    <ligand>
        <name>UDP-N-acetyl-alpha-D-muramoyl-L-alanyl-D-glutamate</name>
        <dbReference type="ChEBI" id="CHEBI:83900"/>
    </ligand>
</feature>
<dbReference type="PANTHER" id="PTHR23135:SF4">
    <property type="entry name" value="UDP-N-ACETYLMURAMOYL-L-ALANYL-D-GLUTAMATE--2,6-DIAMINOPIMELATE LIGASE MURE HOMOLOG, CHLOROPLASTIC"/>
    <property type="match status" value="1"/>
</dbReference>
<evidence type="ECO:0000256" key="1">
    <source>
        <dbReference type="ARBA" id="ARBA00005898"/>
    </source>
</evidence>
<evidence type="ECO:0000256" key="2">
    <source>
        <dbReference type="ARBA" id="ARBA00022490"/>
    </source>
</evidence>
<dbReference type="Gene3D" id="3.90.190.20">
    <property type="entry name" value="Mur ligase, C-terminal domain"/>
    <property type="match status" value="1"/>
</dbReference>
<dbReference type="GO" id="GO:0004326">
    <property type="term" value="F:tetrahydrofolylpolyglutamate synthase activity"/>
    <property type="evidence" value="ECO:0007669"/>
    <property type="project" value="InterPro"/>
</dbReference>
<evidence type="ECO:0000259" key="16">
    <source>
        <dbReference type="Pfam" id="PF08245"/>
    </source>
</evidence>
<feature type="binding site" evidence="11">
    <location>
        <position position="152"/>
    </location>
    <ligand>
        <name>UDP-N-acetyl-alpha-D-muramoyl-L-alanyl-D-glutamate</name>
        <dbReference type="ChEBI" id="CHEBI:83900"/>
    </ligand>
</feature>
<feature type="binding site" evidence="11">
    <location>
        <begin position="111"/>
        <end position="117"/>
    </location>
    <ligand>
        <name>ATP</name>
        <dbReference type="ChEBI" id="CHEBI:30616"/>
    </ligand>
</feature>
<feature type="region of interest" description="Disordered" evidence="13">
    <location>
        <begin position="487"/>
        <end position="512"/>
    </location>
</feature>
<feature type="binding site" evidence="11">
    <location>
        <begin position="406"/>
        <end position="409"/>
    </location>
    <ligand>
        <name>meso-2,6-diaminopimelate</name>
        <dbReference type="ChEBI" id="CHEBI:57791"/>
    </ligand>
</feature>
<feature type="domain" description="Mur ligase C-terminal" evidence="15">
    <location>
        <begin position="333"/>
        <end position="414"/>
    </location>
</feature>
<comment type="pathway">
    <text evidence="11 12">Cell wall biogenesis; peptidoglycan biosynthesis.</text>
</comment>
<dbReference type="Pfam" id="PF02875">
    <property type="entry name" value="Mur_ligase_C"/>
    <property type="match status" value="1"/>
</dbReference>
<dbReference type="GO" id="GO:0009252">
    <property type="term" value="P:peptidoglycan biosynthetic process"/>
    <property type="evidence" value="ECO:0007669"/>
    <property type="project" value="UniProtKB-UniRule"/>
</dbReference>
<organism evidence="17">
    <name type="scientific">Thermohahella caldifontis</name>
    <dbReference type="NCBI Taxonomy" id="3142973"/>
    <lineage>
        <taxon>Bacteria</taxon>
        <taxon>Pseudomonadati</taxon>
        <taxon>Pseudomonadota</taxon>
        <taxon>Gammaproteobacteria</taxon>
        <taxon>Oceanospirillales</taxon>
        <taxon>Hahellaceae</taxon>
        <taxon>Thermohahella</taxon>
    </lineage>
</organism>
<dbReference type="GO" id="GO:0000287">
    <property type="term" value="F:magnesium ion binding"/>
    <property type="evidence" value="ECO:0007669"/>
    <property type="project" value="UniProtKB-UniRule"/>
</dbReference>
<dbReference type="InterPro" id="IPR018109">
    <property type="entry name" value="Folylpolyglutamate_synth_CS"/>
</dbReference>
<dbReference type="InterPro" id="IPR013221">
    <property type="entry name" value="Mur_ligase_cen"/>
</dbReference>
<dbReference type="HAMAP" id="MF_00208">
    <property type="entry name" value="MurE"/>
    <property type="match status" value="1"/>
</dbReference>
<comment type="catalytic activity">
    <reaction evidence="11">
        <text>UDP-N-acetyl-alpha-D-muramoyl-L-alanyl-D-glutamate + meso-2,6-diaminopimelate + ATP = UDP-N-acetyl-alpha-D-muramoyl-L-alanyl-gamma-D-glutamyl-meso-2,6-diaminopimelate + ADP + phosphate + H(+)</text>
        <dbReference type="Rhea" id="RHEA:23676"/>
        <dbReference type="ChEBI" id="CHEBI:15378"/>
        <dbReference type="ChEBI" id="CHEBI:30616"/>
        <dbReference type="ChEBI" id="CHEBI:43474"/>
        <dbReference type="ChEBI" id="CHEBI:57791"/>
        <dbReference type="ChEBI" id="CHEBI:83900"/>
        <dbReference type="ChEBI" id="CHEBI:83905"/>
        <dbReference type="ChEBI" id="CHEBI:456216"/>
        <dbReference type="EC" id="6.3.2.13"/>
    </reaction>
</comment>
<dbReference type="AlphaFoldDB" id="A0AB39UWR1"/>
<dbReference type="InterPro" id="IPR000713">
    <property type="entry name" value="Mur_ligase_N"/>
</dbReference>
<dbReference type="EC" id="6.3.2.13" evidence="11"/>
<dbReference type="InterPro" id="IPR004101">
    <property type="entry name" value="Mur_ligase_C"/>
</dbReference>
<protein>
    <recommendedName>
        <fullName evidence="11">UDP-N-acetylmuramoyl-L-alanyl-D-glutamate--2,6-diaminopimelate ligase</fullName>
        <ecNumber evidence="11">6.3.2.13</ecNumber>
    </recommendedName>
    <alternativeName>
        <fullName evidence="11">Meso-A2pm-adding enzyme</fullName>
    </alternativeName>
    <alternativeName>
        <fullName evidence="11">Meso-diaminopimelate-adding enzyme</fullName>
    </alternativeName>
    <alternativeName>
        <fullName evidence="11">UDP-MurNAc-L-Ala-D-Glu:meso-diaminopimelate ligase</fullName>
    </alternativeName>
    <alternativeName>
        <fullName evidence="11">UDP-MurNAc-tripeptide synthetase</fullName>
    </alternativeName>
    <alternativeName>
        <fullName evidence="11">UDP-N-acetylmuramyl-tripeptide synthetase</fullName>
    </alternativeName>
</protein>
<evidence type="ECO:0000256" key="5">
    <source>
        <dbReference type="ARBA" id="ARBA00022741"/>
    </source>
</evidence>
<feature type="modified residue" description="N6-carboxylysine" evidence="11">
    <location>
        <position position="220"/>
    </location>
</feature>